<comment type="function">
    <text evidence="4">Catalyzes the reduction of 1-pyrroline-5-carboxylate (PCA) to L-proline.</text>
</comment>
<dbReference type="Gene3D" id="3.40.50.720">
    <property type="entry name" value="NAD(P)-binding Rossmann-like Domain"/>
    <property type="match status" value="1"/>
</dbReference>
<evidence type="ECO:0000259" key="6">
    <source>
        <dbReference type="Pfam" id="PF03807"/>
    </source>
</evidence>
<sequence length="264" mass="27413">MAINATVGIIGGNGWLGNTMASAAVASGVMDGRRLILSGRTDRRGALDVPGATHTRNNHELVAKSDIVILSVRPEDFADLHIDASDKLVISVMAGVTAQDIATRSGATRIVRAIPNAAASIRHSFTPWFATPGVSEADKRIVQELFDACGEGAEVLQEAHIDYCVGMTGSGAAFPALLAQALQAHAVAQGLPAAFAARAAKGVVAQASQLFAREDSDPGAIVRKMIEYRGTTAAALQTMLDQDFNRIIASGLDAAARKAASLAK</sequence>
<evidence type="ECO:0000259" key="7">
    <source>
        <dbReference type="Pfam" id="PF14748"/>
    </source>
</evidence>
<comment type="similarity">
    <text evidence="1 4">Belongs to the pyrroline-5-carboxylate reductase family.</text>
</comment>
<dbReference type="InterPro" id="IPR028939">
    <property type="entry name" value="P5C_Rdtase_cat_N"/>
</dbReference>
<name>A0A1H8LAC4_9RHOB</name>
<dbReference type="Pfam" id="PF14748">
    <property type="entry name" value="P5CR_dimer"/>
    <property type="match status" value="1"/>
</dbReference>
<dbReference type="SUPFAM" id="SSF51735">
    <property type="entry name" value="NAD(P)-binding Rossmann-fold domains"/>
    <property type="match status" value="1"/>
</dbReference>
<dbReference type="InterPro" id="IPR000304">
    <property type="entry name" value="Pyrroline-COOH_reductase"/>
</dbReference>
<dbReference type="PANTHER" id="PTHR11645">
    <property type="entry name" value="PYRROLINE-5-CARBOXYLATE REDUCTASE"/>
    <property type="match status" value="1"/>
</dbReference>
<dbReference type="RefSeq" id="WP_170851895.1">
    <property type="nucleotide sequence ID" value="NZ_CP067125.1"/>
</dbReference>
<dbReference type="GO" id="GO:0055129">
    <property type="term" value="P:L-proline biosynthetic process"/>
    <property type="evidence" value="ECO:0007669"/>
    <property type="project" value="UniProtKB-UniRule"/>
</dbReference>
<dbReference type="STRING" id="34002.SAMN04489859_102913"/>
<comment type="subcellular location">
    <subcellularLocation>
        <location evidence="4">Cytoplasm</location>
    </subcellularLocation>
</comment>
<dbReference type="Pfam" id="PF03807">
    <property type="entry name" value="F420_oxidored"/>
    <property type="match status" value="1"/>
</dbReference>
<feature type="binding site" evidence="5">
    <location>
        <position position="58"/>
    </location>
    <ligand>
        <name>NADPH</name>
        <dbReference type="ChEBI" id="CHEBI:57783"/>
    </ligand>
</feature>
<dbReference type="PANTHER" id="PTHR11645:SF0">
    <property type="entry name" value="PYRROLINE-5-CARBOXYLATE REDUCTASE 3"/>
    <property type="match status" value="1"/>
</dbReference>
<keyword evidence="4" id="KW-0028">Amino-acid biosynthesis</keyword>
<evidence type="ECO:0000256" key="2">
    <source>
        <dbReference type="ARBA" id="ARBA00022857"/>
    </source>
</evidence>
<dbReference type="HAMAP" id="MF_01925">
    <property type="entry name" value="P5C_reductase"/>
    <property type="match status" value="1"/>
</dbReference>
<evidence type="ECO:0000256" key="1">
    <source>
        <dbReference type="ARBA" id="ARBA00005525"/>
    </source>
</evidence>
<evidence type="ECO:0000256" key="3">
    <source>
        <dbReference type="ARBA" id="ARBA00023002"/>
    </source>
</evidence>
<keyword evidence="3 4" id="KW-0560">Oxidoreductase</keyword>
<protein>
    <recommendedName>
        <fullName evidence="4">Pyrroline-5-carboxylate reductase</fullName>
        <shortName evidence="4">P5C reductase</shortName>
        <shortName evidence="4">P5CR</shortName>
        <ecNumber evidence="4">1.5.1.2</ecNumber>
    </recommendedName>
    <alternativeName>
        <fullName evidence="4">PCA reductase</fullName>
    </alternativeName>
</protein>
<dbReference type="GO" id="GO:0005737">
    <property type="term" value="C:cytoplasm"/>
    <property type="evidence" value="ECO:0007669"/>
    <property type="project" value="UniProtKB-SubCell"/>
</dbReference>
<dbReference type="Proteomes" id="UP000199054">
    <property type="component" value="Unassembled WGS sequence"/>
</dbReference>
<evidence type="ECO:0000313" key="9">
    <source>
        <dbReference type="Proteomes" id="UP000199054"/>
    </source>
</evidence>
<evidence type="ECO:0000256" key="4">
    <source>
        <dbReference type="HAMAP-Rule" id="MF_01925"/>
    </source>
</evidence>
<comment type="pathway">
    <text evidence="4">Amino-acid biosynthesis; L-proline biosynthesis; L-proline from L-glutamate 5-semialdehyde: step 1/1.</text>
</comment>
<organism evidence="8 9">
    <name type="scientific">Paracoccus alcaliphilus</name>
    <dbReference type="NCBI Taxonomy" id="34002"/>
    <lineage>
        <taxon>Bacteria</taxon>
        <taxon>Pseudomonadati</taxon>
        <taxon>Pseudomonadota</taxon>
        <taxon>Alphaproteobacteria</taxon>
        <taxon>Rhodobacterales</taxon>
        <taxon>Paracoccaceae</taxon>
        <taxon>Paracoccus</taxon>
    </lineage>
</organism>
<dbReference type="Gene3D" id="1.10.3730.10">
    <property type="entry name" value="ProC C-terminal domain-like"/>
    <property type="match status" value="1"/>
</dbReference>
<keyword evidence="4" id="KW-0963">Cytoplasm</keyword>
<feature type="domain" description="Pyrroline-5-carboxylate reductase dimerisation" evidence="7">
    <location>
        <begin position="158"/>
        <end position="261"/>
    </location>
</feature>
<dbReference type="EC" id="1.5.1.2" evidence="4"/>
<keyword evidence="9" id="KW-1185">Reference proteome</keyword>
<dbReference type="InterPro" id="IPR008927">
    <property type="entry name" value="6-PGluconate_DH-like_C_sf"/>
</dbReference>
<keyword evidence="4" id="KW-0641">Proline biosynthesis</keyword>
<dbReference type="GO" id="GO:0004735">
    <property type="term" value="F:pyrroline-5-carboxylate reductase activity"/>
    <property type="evidence" value="ECO:0007669"/>
    <property type="project" value="UniProtKB-UniRule"/>
</dbReference>
<gene>
    <name evidence="4" type="primary">proC</name>
    <name evidence="8" type="ORF">SAMN04489859_102913</name>
</gene>
<accession>A0A1H8LAC4</accession>
<dbReference type="InterPro" id="IPR029036">
    <property type="entry name" value="P5CR_dimer"/>
</dbReference>
<feature type="binding site" evidence="5">
    <location>
        <begin position="10"/>
        <end position="16"/>
    </location>
    <ligand>
        <name>NADP(+)</name>
        <dbReference type="ChEBI" id="CHEBI:58349"/>
    </ligand>
</feature>
<proteinExistence type="inferred from homology"/>
<dbReference type="InterPro" id="IPR036291">
    <property type="entry name" value="NAD(P)-bd_dom_sf"/>
</dbReference>
<dbReference type="EMBL" id="FODE01000029">
    <property type="protein sequence ID" value="SEO02102.1"/>
    <property type="molecule type" value="Genomic_DNA"/>
</dbReference>
<dbReference type="AlphaFoldDB" id="A0A1H8LAC4"/>
<comment type="catalytic activity">
    <reaction evidence="4">
        <text>L-proline + NAD(+) = (S)-1-pyrroline-5-carboxylate + NADH + 2 H(+)</text>
        <dbReference type="Rhea" id="RHEA:14105"/>
        <dbReference type="ChEBI" id="CHEBI:15378"/>
        <dbReference type="ChEBI" id="CHEBI:17388"/>
        <dbReference type="ChEBI" id="CHEBI:57540"/>
        <dbReference type="ChEBI" id="CHEBI:57945"/>
        <dbReference type="ChEBI" id="CHEBI:60039"/>
        <dbReference type="EC" id="1.5.1.2"/>
    </reaction>
</comment>
<comment type="catalytic activity">
    <reaction evidence="4">
        <text>L-proline + NADP(+) = (S)-1-pyrroline-5-carboxylate + NADPH + 2 H(+)</text>
        <dbReference type="Rhea" id="RHEA:14109"/>
        <dbReference type="ChEBI" id="CHEBI:15378"/>
        <dbReference type="ChEBI" id="CHEBI:17388"/>
        <dbReference type="ChEBI" id="CHEBI:57783"/>
        <dbReference type="ChEBI" id="CHEBI:58349"/>
        <dbReference type="ChEBI" id="CHEBI:60039"/>
        <dbReference type="EC" id="1.5.1.2"/>
    </reaction>
</comment>
<evidence type="ECO:0000256" key="5">
    <source>
        <dbReference type="PIRSR" id="PIRSR000193-1"/>
    </source>
</evidence>
<evidence type="ECO:0000313" key="8">
    <source>
        <dbReference type="EMBL" id="SEO02102.1"/>
    </source>
</evidence>
<reference evidence="8 9" key="1">
    <citation type="submission" date="2016-10" db="EMBL/GenBank/DDBJ databases">
        <authorList>
            <person name="de Groot N.N."/>
        </authorList>
    </citation>
    <scope>NUCLEOTIDE SEQUENCE [LARGE SCALE GENOMIC DNA]</scope>
    <source>
        <strain evidence="8 9">DSM 8512</strain>
    </source>
</reference>
<feature type="domain" description="Pyrroline-5-carboxylate reductase catalytic N-terminal" evidence="6">
    <location>
        <begin position="6"/>
        <end position="95"/>
    </location>
</feature>
<keyword evidence="2 4" id="KW-0521">NADP</keyword>
<dbReference type="UniPathway" id="UPA00098">
    <property type="reaction ID" value="UER00361"/>
</dbReference>
<dbReference type="PIRSF" id="PIRSF000193">
    <property type="entry name" value="Pyrrol-5-carb_rd"/>
    <property type="match status" value="1"/>
</dbReference>
<dbReference type="SUPFAM" id="SSF48179">
    <property type="entry name" value="6-phosphogluconate dehydrogenase C-terminal domain-like"/>
    <property type="match status" value="1"/>
</dbReference>